<evidence type="ECO:0000256" key="1">
    <source>
        <dbReference type="ARBA" id="ARBA00004429"/>
    </source>
</evidence>
<proteinExistence type="predicted"/>
<evidence type="ECO:0000256" key="2">
    <source>
        <dbReference type="ARBA" id="ARBA00022371"/>
    </source>
</evidence>
<keyword evidence="9" id="KW-1133">Transmembrane helix</keyword>
<evidence type="ECO:0000256" key="9">
    <source>
        <dbReference type="ARBA" id="ARBA00022989"/>
    </source>
</evidence>
<protein>
    <recommendedName>
        <fullName evidence="2">Fe(2+) transporter FeoB</fullName>
    </recommendedName>
    <alternativeName>
        <fullName evidence="14">Ferrous iron transport protein B</fullName>
    </alternativeName>
</protein>
<dbReference type="Proteomes" id="UP000188604">
    <property type="component" value="Chromosome"/>
</dbReference>
<evidence type="ECO:0000256" key="13">
    <source>
        <dbReference type="ARBA" id="ARBA00023136"/>
    </source>
</evidence>
<evidence type="ECO:0000256" key="10">
    <source>
        <dbReference type="ARBA" id="ARBA00023004"/>
    </source>
</evidence>
<keyword evidence="4" id="KW-1003">Cell membrane</keyword>
<dbReference type="InterPro" id="IPR050860">
    <property type="entry name" value="FeoB_GTPase"/>
</dbReference>
<keyword evidence="10" id="KW-0408">Iron</keyword>
<dbReference type="InterPro" id="IPR011642">
    <property type="entry name" value="Gate_dom"/>
</dbReference>
<dbReference type="InterPro" id="IPR006073">
    <property type="entry name" value="GTP-bd"/>
</dbReference>
<evidence type="ECO:0000256" key="7">
    <source>
        <dbReference type="ARBA" id="ARBA00022692"/>
    </source>
</evidence>
<dbReference type="PANTHER" id="PTHR43185">
    <property type="entry name" value="FERROUS IRON TRANSPORT PROTEIN B"/>
    <property type="match status" value="1"/>
</dbReference>
<keyword evidence="16" id="KW-1185">Reference proteome</keyword>
<dbReference type="STRING" id="320497.A0U93_05880"/>
<dbReference type="GO" id="GO:0005886">
    <property type="term" value="C:plasma membrane"/>
    <property type="evidence" value="ECO:0007669"/>
    <property type="project" value="UniProtKB-SubCell"/>
</dbReference>
<dbReference type="PRINTS" id="PR00326">
    <property type="entry name" value="GTP1OBG"/>
</dbReference>
<dbReference type="AlphaFoldDB" id="A0A1U9KP18"/>
<evidence type="ECO:0000256" key="6">
    <source>
        <dbReference type="ARBA" id="ARBA00022519"/>
    </source>
</evidence>
<gene>
    <name evidence="15" type="ORF">A0U93_05880</name>
</gene>
<sequence>MDVRVASLYAALVGNPNCGKTALFNQLTGSRQKVANYAGVTVERKEGRFVTPGGRPVRLLDLPGAYSLAATSPDEDVTRDVCLGRHRTEPRPELLINVVDATNLRLHLRFVLELRQLGLPMILVVNMMDEAKRRGISVDLDGLSREFGMPVVPAVSVRKNGASALLDVLDQPPPLPPKPLGADVEIHAEVRRLLAAYVQHSKRDGELLADRLDRWFLHPVFGPLILLAVLFVMFQTVFSWAQPVMDLLQNGVATLGQTLGAALPDGVLRSLLVDGVIAGAGTVITYLPQILILFLWILALEESGYLPRAAFLLDRIMATAGLSGRSFIPLLSSFACAIPGIMATRTIQNPRDRLVTILVAPLMTCSARLPVYTLLIGAFVPHRRVWGIFGLQGLVLFGLYAFAIVSGLIVARLMTHGVKAAEHPLLLELPPYRRPVLRHLALGLWQRATMFLSRVGTIIVTLNVLLWALSSFPAPPPGASGAAIDWSLAGRIGHWMMPIFAPIGFNWQICVSLIPGMAAREVAVSALATVYALGATEDNAADKLAPLLSAQWSLATAFSLLAWYVFAPQCLSTLAVIRRETNSWKVVAGTAGYLFALAYGAALATYQITRMLTGG</sequence>
<evidence type="ECO:0000256" key="4">
    <source>
        <dbReference type="ARBA" id="ARBA00022475"/>
    </source>
</evidence>
<dbReference type="Pfam" id="PF07670">
    <property type="entry name" value="Gate"/>
    <property type="match status" value="2"/>
</dbReference>
<keyword evidence="8" id="KW-0547">Nucleotide-binding</keyword>
<keyword evidence="7" id="KW-0812">Transmembrane</keyword>
<organism evidence="15 16">
    <name type="scientific">Neoasaia chiangmaiensis</name>
    <dbReference type="NCBI Taxonomy" id="320497"/>
    <lineage>
        <taxon>Bacteria</taxon>
        <taxon>Pseudomonadati</taxon>
        <taxon>Pseudomonadota</taxon>
        <taxon>Alphaproteobacteria</taxon>
        <taxon>Acetobacterales</taxon>
        <taxon>Acetobacteraceae</taxon>
        <taxon>Neoasaia</taxon>
    </lineage>
</organism>
<evidence type="ECO:0000256" key="14">
    <source>
        <dbReference type="ARBA" id="ARBA00031200"/>
    </source>
</evidence>
<keyword evidence="3" id="KW-0813">Transport</keyword>
<dbReference type="InterPro" id="IPR027417">
    <property type="entry name" value="P-loop_NTPase"/>
</dbReference>
<keyword evidence="11" id="KW-0406">Ion transport</keyword>
<dbReference type="OrthoDB" id="9809127at2"/>
<dbReference type="FunFam" id="3.40.50.300:FF:000426">
    <property type="entry name" value="Ferrous iron transport protein B"/>
    <property type="match status" value="1"/>
</dbReference>
<keyword evidence="5" id="KW-0410">Iron transport</keyword>
<evidence type="ECO:0000256" key="8">
    <source>
        <dbReference type="ARBA" id="ARBA00022741"/>
    </source>
</evidence>
<dbReference type="KEGG" id="nch:A0U93_05880"/>
<accession>A0A1U9KP18</accession>
<dbReference type="GO" id="GO:0015093">
    <property type="term" value="F:ferrous iron transmembrane transporter activity"/>
    <property type="evidence" value="ECO:0007669"/>
    <property type="project" value="InterPro"/>
</dbReference>
<dbReference type="CDD" id="cd01879">
    <property type="entry name" value="FeoB"/>
    <property type="match status" value="1"/>
</dbReference>
<name>A0A1U9KP18_9PROT</name>
<dbReference type="Pfam" id="PF02421">
    <property type="entry name" value="FeoB_N"/>
    <property type="match status" value="1"/>
</dbReference>
<dbReference type="InterPro" id="IPR011640">
    <property type="entry name" value="Fe2_transport_prot_B_C"/>
</dbReference>
<evidence type="ECO:0000313" key="15">
    <source>
        <dbReference type="EMBL" id="AQS87544.1"/>
    </source>
</evidence>
<keyword evidence="12" id="KW-0342">GTP-binding</keyword>
<dbReference type="GO" id="GO:0005525">
    <property type="term" value="F:GTP binding"/>
    <property type="evidence" value="ECO:0007669"/>
    <property type="project" value="UniProtKB-KW"/>
</dbReference>
<dbReference type="InterPro" id="IPR030389">
    <property type="entry name" value="G_FEOB_dom"/>
</dbReference>
<evidence type="ECO:0000256" key="12">
    <source>
        <dbReference type="ARBA" id="ARBA00023134"/>
    </source>
</evidence>
<dbReference type="RefSeq" id="WP_077806530.1">
    <property type="nucleotide sequence ID" value="NZ_BJXS01000002.1"/>
</dbReference>
<evidence type="ECO:0000256" key="11">
    <source>
        <dbReference type="ARBA" id="ARBA00023065"/>
    </source>
</evidence>
<evidence type="ECO:0000256" key="3">
    <source>
        <dbReference type="ARBA" id="ARBA00022448"/>
    </source>
</evidence>
<dbReference type="PROSITE" id="PS51711">
    <property type="entry name" value="G_FEOB"/>
    <property type="match status" value="1"/>
</dbReference>
<evidence type="ECO:0000256" key="5">
    <source>
        <dbReference type="ARBA" id="ARBA00022496"/>
    </source>
</evidence>
<reference evidence="15 16" key="1">
    <citation type="submission" date="2016-03" db="EMBL/GenBank/DDBJ databases">
        <title>Acetic acid bacteria sequencing.</title>
        <authorList>
            <person name="Brandt J."/>
            <person name="Jakob F."/>
            <person name="Vogel R.F."/>
        </authorList>
    </citation>
    <scope>NUCLEOTIDE SEQUENCE [LARGE SCALE GENOMIC DNA]</scope>
    <source>
        <strain evidence="15 16">NBRC 101099</strain>
    </source>
</reference>
<dbReference type="PANTHER" id="PTHR43185:SF1">
    <property type="entry name" value="FE(2+) TRANSPORTER FEOB"/>
    <property type="match status" value="1"/>
</dbReference>
<dbReference type="EMBL" id="CP014691">
    <property type="protein sequence ID" value="AQS87544.1"/>
    <property type="molecule type" value="Genomic_DNA"/>
</dbReference>
<comment type="subcellular location">
    <subcellularLocation>
        <location evidence="1">Cell inner membrane</location>
        <topology evidence="1">Multi-pass membrane protein</topology>
    </subcellularLocation>
</comment>
<evidence type="ECO:0000313" key="16">
    <source>
        <dbReference type="Proteomes" id="UP000188604"/>
    </source>
</evidence>
<dbReference type="Pfam" id="PF07664">
    <property type="entry name" value="FeoB_C"/>
    <property type="match status" value="1"/>
</dbReference>
<dbReference type="Gene3D" id="3.40.50.300">
    <property type="entry name" value="P-loop containing nucleotide triphosphate hydrolases"/>
    <property type="match status" value="1"/>
</dbReference>
<keyword evidence="6" id="KW-0997">Cell inner membrane</keyword>
<keyword evidence="13" id="KW-0472">Membrane</keyword>
<dbReference type="SUPFAM" id="SSF52540">
    <property type="entry name" value="P-loop containing nucleoside triphosphate hydrolases"/>
    <property type="match status" value="1"/>
</dbReference>